<evidence type="ECO:0000313" key="2">
    <source>
        <dbReference type="Proteomes" id="UP001275084"/>
    </source>
</evidence>
<name>A0AAJ0HAC9_9PEZI</name>
<keyword evidence="2" id="KW-1185">Reference proteome</keyword>
<sequence>MGNVLSSAGRFEDALKLQLKAEKTRKENIPKDMDDVKWTAVINQNIGRCHALVGQFDKAEHRLQLAKEFEGSKNWGILAYTMFALANIERRKNNAAAKEASYSYFFALSLAP</sequence>
<reference evidence="1" key="1">
    <citation type="journal article" date="2023" name="Mol. Phylogenet. Evol.">
        <title>Genome-scale phylogeny and comparative genomics of the fungal order Sordariales.</title>
        <authorList>
            <person name="Hensen N."/>
            <person name="Bonometti L."/>
            <person name="Westerberg I."/>
            <person name="Brannstrom I.O."/>
            <person name="Guillou S."/>
            <person name="Cros-Aarteil S."/>
            <person name="Calhoun S."/>
            <person name="Haridas S."/>
            <person name="Kuo A."/>
            <person name="Mondo S."/>
            <person name="Pangilinan J."/>
            <person name="Riley R."/>
            <person name="LaButti K."/>
            <person name="Andreopoulos B."/>
            <person name="Lipzen A."/>
            <person name="Chen C."/>
            <person name="Yan M."/>
            <person name="Daum C."/>
            <person name="Ng V."/>
            <person name="Clum A."/>
            <person name="Steindorff A."/>
            <person name="Ohm R.A."/>
            <person name="Martin F."/>
            <person name="Silar P."/>
            <person name="Natvig D.O."/>
            <person name="Lalanne C."/>
            <person name="Gautier V."/>
            <person name="Ament-Velasquez S.L."/>
            <person name="Kruys A."/>
            <person name="Hutchinson M.I."/>
            <person name="Powell A.J."/>
            <person name="Barry K."/>
            <person name="Miller A.N."/>
            <person name="Grigoriev I.V."/>
            <person name="Debuchy R."/>
            <person name="Gladieux P."/>
            <person name="Hiltunen Thoren M."/>
            <person name="Johannesson H."/>
        </authorList>
    </citation>
    <scope>NUCLEOTIDE SEQUENCE</scope>
    <source>
        <strain evidence="1">CBS 955.72</strain>
    </source>
</reference>
<organism evidence="1 2">
    <name type="scientific">Lasiosphaeria hispida</name>
    <dbReference type="NCBI Taxonomy" id="260671"/>
    <lineage>
        <taxon>Eukaryota</taxon>
        <taxon>Fungi</taxon>
        <taxon>Dikarya</taxon>
        <taxon>Ascomycota</taxon>
        <taxon>Pezizomycotina</taxon>
        <taxon>Sordariomycetes</taxon>
        <taxon>Sordariomycetidae</taxon>
        <taxon>Sordariales</taxon>
        <taxon>Lasiosphaeriaceae</taxon>
        <taxon>Lasiosphaeria</taxon>
    </lineage>
</organism>
<gene>
    <name evidence="1" type="ORF">B0T25DRAFT_571113</name>
</gene>
<comment type="caution">
    <text evidence="1">The sequence shown here is derived from an EMBL/GenBank/DDBJ whole genome shotgun (WGS) entry which is preliminary data.</text>
</comment>
<reference evidence="1" key="2">
    <citation type="submission" date="2023-06" db="EMBL/GenBank/DDBJ databases">
        <authorList>
            <consortium name="Lawrence Berkeley National Laboratory"/>
            <person name="Haridas S."/>
            <person name="Hensen N."/>
            <person name="Bonometti L."/>
            <person name="Westerberg I."/>
            <person name="Brannstrom I.O."/>
            <person name="Guillou S."/>
            <person name="Cros-Aarteil S."/>
            <person name="Calhoun S."/>
            <person name="Kuo A."/>
            <person name="Mondo S."/>
            <person name="Pangilinan J."/>
            <person name="Riley R."/>
            <person name="Labutti K."/>
            <person name="Andreopoulos B."/>
            <person name="Lipzen A."/>
            <person name="Chen C."/>
            <person name="Yanf M."/>
            <person name="Daum C."/>
            <person name="Ng V."/>
            <person name="Clum A."/>
            <person name="Steindorff A."/>
            <person name="Ohm R."/>
            <person name="Martin F."/>
            <person name="Silar P."/>
            <person name="Natvig D."/>
            <person name="Lalanne C."/>
            <person name="Gautier V."/>
            <person name="Ament-Velasquez S.L."/>
            <person name="Kruys A."/>
            <person name="Hutchinson M.I."/>
            <person name="Powell A.J."/>
            <person name="Barry K."/>
            <person name="Miller A.N."/>
            <person name="Grigoriev I.V."/>
            <person name="Debuchy R."/>
            <person name="Gladieux P."/>
            <person name="Thoren M.H."/>
            <person name="Johannesson H."/>
        </authorList>
    </citation>
    <scope>NUCLEOTIDE SEQUENCE</scope>
    <source>
        <strain evidence="1">CBS 955.72</strain>
    </source>
</reference>
<dbReference type="SUPFAM" id="SSF48452">
    <property type="entry name" value="TPR-like"/>
    <property type="match status" value="1"/>
</dbReference>
<accession>A0AAJ0HAC9</accession>
<dbReference type="Gene3D" id="1.25.40.10">
    <property type="entry name" value="Tetratricopeptide repeat domain"/>
    <property type="match status" value="1"/>
</dbReference>
<dbReference type="Proteomes" id="UP001275084">
    <property type="component" value="Unassembled WGS sequence"/>
</dbReference>
<proteinExistence type="predicted"/>
<protein>
    <submittedName>
        <fullName evidence="1">Uncharacterized protein</fullName>
    </submittedName>
</protein>
<dbReference type="InterPro" id="IPR011990">
    <property type="entry name" value="TPR-like_helical_dom_sf"/>
</dbReference>
<dbReference type="AlphaFoldDB" id="A0AAJ0HAC9"/>
<evidence type="ECO:0000313" key="1">
    <source>
        <dbReference type="EMBL" id="KAK3345954.1"/>
    </source>
</evidence>
<dbReference type="EMBL" id="JAUIQD010000006">
    <property type="protein sequence ID" value="KAK3345954.1"/>
    <property type="molecule type" value="Genomic_DNA"/>
</dbReference>